<dbReference type="InterPro" id="IPR013785">
    <property type="entry name" value="Aldolase_TIM"/>
</dbReference>
<dbReference type="EMBL" id="MHVI01000015">
    <property type="protein sequence ID" value="OHA91697.1"/>
    <property type="molecule type" value="Genomic_DNA"/>
</dbReference>
<gene>
    <name evidence="1" type="ORF">A2665_01985</name>
</gene>
<protein>
    <recommendedName>
        <fullName evidence="3">Nitronate monooxygenase domain-containing protein</fullName>
    </recommendedName>
</protein>
<proteinExistence type="predicted"/>
<comment type="caution">
    <text evidence="1">The sequence shown here is derived from an EMBL/GenBank/DDBJ whole genome shotgun (WGS) entry which is preliminary data.</text>
</comment>
<dbReference type="SUPFAM" id="SSF51412">
    <property type="entry name" value="Inosine monophosphate dehydrogenase (IMPDH)"/>
    <property type="match status" value="1"/>
</dbReference>
<accession>A0A1G2T328</accession>
<dbReference type="Gene3D" id="3.20.20.70">
    <property type="entry name" value="Aldolase class I"/>
    <property type="match status" value="1"/>
</dbReference>
<name>A0A1G2T328_9BACT</name>
<dbReference type="PANTHER" id="PTHR32332">
    <property type="entry name" value="2-NITROPROPANE DIOXYGENASE"/>
    <property type="match status" value="1"/>
</dbReference>
<evidence type="ECO:0000313" key="2">
    <source>
        <dbReference type="Proteomes" id="UP000177746"/>
    </source>
</evidence>
<dbReference type="PANTHER" id="PTHR32332:SF33">
    <property type="entry name" value="NITRONATE MONOOXYGENASE DOMAIN-CONTAINING PROTEIN"/>
    <property type="match status" value="1"/>
</dbReference>
<dbReference type="AlphaFoldDB" id="A0A1G2T328"/>
<reference evidence="1 2" key="1">
    <citation type="journal article" date="2016" name="Nat. Commun.">
        <title>Thousands of microbial genomes shed light on interconnected biogeochemical processes in an aquifer system.</title>
        <authorList>
            <person name="Anantharaman K."/>
            <person name="Brown C.T."/>
            <person name="Hug L.A."/>
            <person name="Sharon I."/>
            <person name="Castelle C.J."/>
            <person name="Probst A.J."/>
            <person name="Thomas B.C."/>
            <person name="Singh A."/>
            <person name="Wilkins M.J."/>
            <person name="Karaoz U."/>
            <person name="Brodie E.L."/>
            <person name="Williams K.H."/>
            <person name="Hubbard S.S."/>
            <person name="Banfield J.F."/>
        </authorList>
    </citation>
    <scope>NUCLEOTIDE SEQUENCE [LARGE SCALE GENOMIC DNA]</scope>
</reference>
<dbReference type="Proteomes" id="UP000177746">
    <property type="component" value="Unassembled WGS sequence"/>
</dbReference>
<evidence type="ECO:0000313" key="1">
    <source>
        <dbReference type="EMBL" id="OHA91697.1"/>
    </source>
</evidence>
<organism evidence="1 2">
    <name type="scientific">Candidatus Zambryskibacteria bacterium RIFCSPHIGHO2_01_FULL_46_30</name>
    <dbReference type="NCBI Taxonomy" id="1802739"/>
    <lineage>
        <taxon>Bacteria</taxon>
        <taxon>Candidatus Zambryskiibacteriota</taxon>
    </lineage>
</organism>
<sequence length="460" mass="49885">MGIYISSPLLANTCSRAGVLGTVSCTGAERVLAHLLQKGDAGGHYRRALSLFPFPEITERILVKYFIEGGKPANDEFKEVPLFSMRPRRDLIELTIAASFALIWLAKEGHDGPISVNYLEKLQIGHIYHLTGAMLAEVDFVTMGAGLTLQIPGVLDAIASGGSPSYRVSVERSTRGNETISFNPREFLGEKFPRELKRPGFLPIVSTDVLAKLMVAKLPSGSIQGFVIELPSAGGHNAPPRRKGVFDETGQPVYGEKDDVAFNVLRDLGIPFWVGGSFASPEGLARAQALGAVGIQAGSIFALSEDSGMNPTYRAKMRRLGYRGELTVRTDPNASPTGFPFKVPQLAGTMSEPEVYAARERHCSRKALQFPAERADGKVVFRCAAEPVDDFLKKGGRFEDTVGARCLCNGLFSAAGLGDPKELPIFTMGDDVSFLRHLLRDENDSYTAAEGIAYLLSRQK</sequence>
<evidence type="ECO:0008006" key="3">
    <source>
        <dbReference type="Google" id="ProtNLM"/>
    </source>
</evidence>